<dbReference type="Proteomes" id="UP001165082">
    <property type="component" value="Unassembled WGS sequence"/>
</dbReference>
<keyword evidence="2" id="KW-1185">Reference proteome</keyword>
<accession>A0A9W7E4B3</accession>
<dbReference type="AlphaFoldDB" id="A0A9W7E4B3"/>
<protein>
    <submittedName>
        <fullName evidence="1">Uncharacterized protein</fullName>
    </submittedName>
</protein>
<gene>
    <name evidence="1" type="ORF">TrRE_jg12820</name>
</gene>
<evidence type="ECO:0000313" key="1">
    <source>
        <dbReference type="EMBL" id="GMH61858.1"/>
    </source>
</evidence>
<sequence>MNDILVAVASPSTCLNTTTASAFMSWLSVTSTSSSFWWYTWLVFQVQYYDMPRLPGTRVESPATLGRKCWAFAYLEEIWDGRAYSGNEAPQRDALIRAAEEHGYEDIFNYFVPAYDDAVPLTMELCVEVQANCFLNATYDPSRKGTCPGKIKEFKLGFDRENVKRR</sequence>
<name>A0A9W7E4B3_9STRA</name>
<proteinExistence type="predicted"/>
<dbReference type="OrthoDB" id="10547551at2759"/>
<comment type="caution">
    <text evidence="1">The sequence shown here is derived from an EMBL/GenBank/DDBJ whole genome shotgun (WGS) entry which is preliminary data.</text>
</comment>
<reference evidence="1" key="1">
    <citation type="submission" date="2022-07" db="EMBL/GenBank/DDBJ databases">
        <title>Genome analysis of Parmales, a sister group of diatoms, reveals the evolutionary specialization of diatoms from phago-mixotrophs to photoautotrophs.</title>
        <authorList>
            <person name="Ban H."/>
            <person name="Sato S."/>
            <person name="Yoshikawa S."/>
            <person name="Kazumasa Y."/>
            <person name="Nakamura Y."/>
            <person name="Ichinomiya M."/>
            <person name="Saitoh K."/>
            <person name="Sato N."/>
            <person name="Blanc-Mathieu R."/>
            <person name="Endo H."/>
            <person name="Kuwata A."/>
            <person name="Ogata H."/>
        </authorList>
    </citation>
    <scope>NUCLEOTIDE SEQUENCE</scope>
</reference>
<organism evidence="1 2">
    <name type="scientific">Triparma retinervis</name>
    <dbReference type="NCBI Taxonomy" id="2557542"/>
    <lineage>
        <taxon>Eukaryota</taxon>
        <taxon>Sar</taxon>
        <taxon>Stramenopiles</taxon>
        <taxon>Ochrophyta</taxon>
        <taxon>Bolidophyceae</taxon>
        <taxon>Parmales</taxon>
        <taxon>Triparmaceae</taxon>
        <taxon>Triparma</taxon>
    </lineage>
</organism>
<evidence type="ECO:0000313" key="2">
    <source>
        <dbReference type="Proteomes" id="UP001165082"/>
    </source>
</evidence>
<dbReference type="EMBL" id="BRXZ01003785">
    <property type="protein sequence ID" value="GMH61858.1"/>
    <property type="molecule type" value="Genomic_DNA"/>
</dbReference>